<dbReference type="GO" id="GO:0003729">
    <property type="term" value="F:mRNA binding"/>
    <property type="evidence" value="ECO:0007669"/>
    <property type="project" value="InterPro"/>
</dbReference>
<evidence type="ECO:0000256" key="1">
    <source>
        <dbReference type="ARBA" id="ARBA00006620"/>
    </source>
</evidence>
<keyword evidence="6" id="KW-0694">RNA-binding</keyword>
<dbReference type="STRING" id="1612.ABB44_05980"/>
<gene>
    <name evidence="9" type="ORF">C5L30_001256</name>
    <name evidence="8" type="ORF">K8V88_01560</name>
</gene>
<protein>
    <submittedName>
        <fullName evidence="8">Type II toxin-antitoxin system HicA family toxin</fullName>
    </submittedName>
</protein>
<evidence type="ECO:0000313" key="10">
    <source>
        <dbReference type="Proteomes" id="UP000295257"/>
    </source>
</evidence>
<organism evidence="9 10">
    <name type="scientific">Companilactobacillus farciminis</name>
    <dbReference type="NCBI Taxonomy" id="1612"/>
    <lineage>
        <taxon>Bacteria</taxon>
        <taxon>Bacillati</taxon>
        <taxon>Bacillota</taxon>
        <taxon>Bacilli</taxon>
        <taxon>Lactobacillales</taxon>
        <taxon>Lactobacillaceae</taxon>
        <taxon>Companilactobacillus</taxon>
    </lineage>
</organism>
<comment type="caution">
    <text evidence="9">The sequence shown here is derived from an EMBL/GenBank/DDBJ whole genome shotgun (WGS) entry which is preliminary data.</text>
</comment>
<evidence type="ECO:0000256" key="5">
    <source>
        <dbReference type="ARBA" id="ARBA00022801"/>
    </source>
</evidence>
<dbReference type="AlphaFoldDB" id="A0A0H4LRQ4"/>
<name>A0A0H4LRQ4_9LACO</name>
<reference evidence="8" key="3">
    <citation type="journal article" date="2021" name="PeerJ">
        <title>Extensive microbial diversity within the chicken gut microbiome revealed by metagenomics and culture.</title>
        <authorList>
            <person name="Gilroy R."/>
            <person name="Ravi A."/>
            <person name="Getino M."/>
            <person name="Pursley I."/>
            <person name="Horton D.L."/>
            <person name="Alikhan N.F."/>
            <person name="Baker D."/>
            <person name="Gharbi K."/>
            <person name="Hall N."/>
            <person name="Watson M."/>
            <person name="Adriaenssens E.M."/>
            <person name="Foster-Nyarko E."/>
            <person name="Jarju S."/>
            <person name="Secka A."/>
            <person name="Antonio M."/>
            <person name="Oren A."/>
            <person name="Chaudhuri R.R."/>
            <person name="La Ragione R."/>
            <person name="Hildebrand F."/>
            <person name="Pallen M.J."/>
        </authorList>
    </citation>
    <scope>NUCLEOTIDE SEQUENCE</scope>
    <source>
        <strain evidence="8">7886</strain>
    </source>
</reference>
<keyword evidence="4" id="KW-0255">Endonuclease</keyword>
<reference evidence="9" key="2">
    <citation type="submission" date="2019-02" db="EMBL/GenBank/DDBJ databases">
        <authorList>
            <person name="Buron G."/>
            <person name="Chaylann A."/>
            <person name="Dolejs I."/>
            <person name="Forster J."/>
            <person name="Miks M.H."/>
        </authorList>
    </citation>
    <scope>NUCLEOTIDE SEQUENCE</scope>
    <source>
        <strain evidence="9">ATCC 29644</strain>
    </source>
</reference>
<dbReference type="Pfam" id="PF07927">
    <property type="entry name" value="HicA_toxin"/>
    <property type="match status" value="1"/>
</dbReference>
<evidence type="ECO:0000256" key="7">
    <source>
        <dbReference type="ARBA" id="ARBA00023016"/>
    </source>
</evidence>
<evidence type="ECO:0000313" key="9">
    <source>
        <dbReference type="EMBL" id="TDG73764.1"/>
    </source>
</evidence>
<sequence>MAMKPQKIVKILRQHGFVKKSQNGSHLKMYNPETNVTLPVPIHHDKELEHGIESKILKQAGIKVTDI</sequence>
<reference evidence="8" key="4">
    <citation type="submission" date="2021-09" db="EMBL/GenBank/DDBJ databases">
        <authorList>
            <person name="Gilroy R."/>
        </authorList>
    </citation>
    <scope>NUCLEOTIDE SEQUENCE</scope>
    <source>
        <strain evidence="8">7886</strain>
    </source>
</reference>
<dbReference type="Gene3D" id="3.30.920.30">
    <property type="entry name" value="Hypothetical protein"/>
    <property type="match status" value="1"/>
</dbReference>
<accession>A0A0H4LRQ4</accession>
<keyword evidence="3" id="KW-0540">Nuclease</keyword>
<proteinExistence type="inferred from homology"/>
<dbReference type="GO" id="GO:0016787">
    <property type="term" value="F:hydrolase activity"/>
    <property type="evidence" value="ECO:0007669"/>
    <property type="project" value="UniProtKB-KW"/>
</dbReference>
<evidence type="ECO:0000256" key="4">
    <source>
        <dbReference type="ARBA" id="ARBA00022759"/>
    </source>
</evidence>
<evidence type="ECO:0000313" key="8">
    <source>
        <dbReference type="EMBL" id="HJF86101.1"/>
    </source>
</evidence>
<dbReference type="EMBL" id="DYWC01000037">
    <property type="protein sequence ID" value="HJF86101.1"/>
    <property type="molecule type" value="Genomic_DNA"/>
</dbReference>
<evidence type="ECO:0000256" key="3">
    <source>
        <dbReference type="ARBA" id="ARBA00022722"/>
    </source>
</evidence>
<keyword evidence="10" id="KW-1185">Reference proteome</keyword>
<keyword evidence="7" id="KW-0346">Stress response</keyword>
<evidence type="ECO:0000256" key="6">
    <source>
        <dbReference type="ARBA" id="ARBA00022884"/>
    </source>
</evidence>
<dbReference type="Proteomes" id="UP000295257">
    <property type="component" value="Unassembled WGS sequence"/>
</dbReference>
<dbReference type="Proteomes" id="UP000747013">
    <property type="component" value="Unassembled WGS sequence"/>
</dbReference>
<dbReference type="SUPFAM" id="SSF54786">
    <property type="entry name" value="YcfA/nrd intein domain"/>
    <property type="match status" value="1"/>
</dbReference>
<dbReference type="OrthoDB" id="286048at2"/>
<dbReference type="InterPro" id="IPR038570">
    <property type="entry name" value="HicA_sf"/>
</dbReference>
<keyword evidence="5" id="KW-0378">Hydrolase</keyword>
<keyword evidence="2" id="KW-1277">Toxin-antitoxin system</keyword>
<dbReference type="InterPro" id="IPR012933">
    <property type="entry name" value="HicA_mRNA_interferase"/>
</dbReference>
<dbReference type="EMBL" id="PUFN01000007">
    <property type="protein sequence ID" value="TDG73764.1"/>
    <property type="molecule type" value="Genomic_DNA"/>
</dbReference>
<comment type="similarity">
    <text evidence="1">Belongs to the HicA mRNA interferase family.</text>
</comment>
<evidence type="ECO:0000256" key="2">
    <source>
        <dbReference type="ARBA" id="ARBA00022649"/>
    </source>
</evidence>
<dbReference type="GO" id="GO:0004519">
    <property type="term" value="F:endonuclease activity"/>
    <property type="evidence" value="ECO:0007669"/>
    <property type="project" value="UniProtKB-KW"/>
</dbReference>
<dbReference type="RefSeq" id="WP_010020946.1">
    <property type="nucleotide sequence ID" value="NZ_CAJJMR010000051.1"/>
</dbReference>
<reference evidence="9 10" key="1">
    <citation type="journal article" date="2019" name="Appl. Microbiol. Biotechnol.">
        <title>Uncovering carbohydrate metabolism through a genotype-phenotype association study of 56 lactic acid bacteria genomes.</title>
        <authorList>
            <person name="Buron-Moles G."/>
            <person name="Chailyan A."/>
            <person name="Dolejs I."/>
            <person name="Forster J."/>
            <person name="Miks M.H."/>
        </authorList>
    </citation>
    <scope>NUCLEOTIDE SEQUENCE [LARGE SCALE GENOMIC DNA]</scope>
    <source>
        <strain evidence="9 10">ATCC 29644</strain>
    </source>
</reference>